<dbReference type="InterPro" id="IPR028073">
    <property type="entry name" value="PHTB1_N_dom"/>
</dbReference>
<evidence type="ECO:0000259" key="4">
    <source>
        <dbReference type="Pfam" id="PF23338"/>
    </source>
</evidence>
<feature type="domain" description="PTHB1 C-terminal helix bundle" evidence="5">
    <location>
        <begin position="720"/>
        <end position="774"/>
    </location>
</feature>
<proteinExistence type="predicted"/>
<sequence>MKVLVGSLSGMIRIFLPRGGPAGGHTLEDLVLEKKLDGPILQLLAGRYAVSAVKAGGVAAYFNIQQVATAAVIGISFHYRLPYTKISPRYLMASGQFITVNSEMTMESYRYSILAAAGDNVDHMQMSGKRLTADWRTNLGDHISWLGAARFDRGPLDVVALGDQTLFVVDYKGRVKSQRRLEYPCTSAHVCAALHGANDKETTHQLLIGTQTGHILVLRERALVWCCLVGPSPITAIIVAEFGDTMGMICSLDDAGLLQVSYLGTDPPVASTMVNTDTRALDYDHMEAEHRQLVNTIKQYQKTAEDEDPPPQVRSSEVTVSVSVPPTIDPPSSVDLSVFQDGQDQQGLYMVHDDFSYLFDRHPQNDGLPQQLTVDFEITNTDPRGREARGLTLTVQPLSDAVVTMTTKTMALGDVQAGGSSMRVSLSFYVSAHVLCSNRSVELVAVYTLGDILQFTTRVFELPLCFVARLIPPTKEANFKVAIGASAIPPTLADIFQDFLEGSLVGPEGTVRNALSMRLTCGKDVTILQSKTSSRFCVQSSDFGPLWVGLAELDKRCREFFNGDFKLTYLDSLPLQDYFALLDDHFSIRHHLQGLRLAVDKESSRYRDNQKQLLTRLKDKQPTDLNGIDELLEVTYGGLIEVLDEIEDARTALRVIGGDLAAATELMIGLMQWRFDMGHEDVQYLRRVLSSTTLLTAADAPTTDFDLPTETEATHLMAPTQGWQERTECAISQLLKTAAFSKSGQDEVYRLGQCRIAADTSRLKKLMTRLIERLAHGARPTARRE</sequence>
<evidence type="ECO:0000259" key="2">
    <source>
        <dbReference type="Pfam" id="PF14727"/>
    </source>
</evidence>
<dbReference type="GO" id="GO:0060271">
    <property type="term" value="P:cilium assembly"/>
    <property type="evidence" value="ECO:0007669"/>
    <property type="project" value="TreeGrafter"/>
</dbReference>
<feature type="domain" description="PTHB1 platform" evidence="3">
    <location>
        <begin position="463"/>
        <end position="564"/>
    </location>
</feature>
<dbReference type="InterPro" id="IPR026511">
    <property type="entry name" value="PTHB1"/>
</dbReference>
<feature type="domain" description="PTHB1 hairpin" evidence="4">
    <location>
        <begin position="572"/>
        <end position="673"/>
    </location>
</feature>
<evidence type="ECO:0000259" key="5">
    <source>
        <dbReference type="Pfam" id="PF23339"/>
    </source>
</evidence>
<gene>
    <name evidence="6" type="ORF">Pmar_PMAR018805</name>
</gene>
<dbReference type="InterPro" id="IPR055364">
    <property type="entry name" value="PTHB1_CtH_dom"/>
</dbReference>
<dbReference type="GeneID" id="9046194"/>
<evidence type="ECO:0000256" key="1">
    <source>
        <dbReference type="SAM" id="MobiDB-lite"/>
    </source>
</evidence>
<keyword evidence="7" id="KW-1185">Reference proteome</keyword>
<dbReference type="Proteomes" id="UP000007800">
    <property type="component" value="Unassembled WGS sequence"/>
</dbReference>
<dbReference type="GO" id="GO:0016020">
    <property type="term" value="C:membrane"/>
    <property type="evidence" value="ECO:0007669"/>
    <property type="project" value="TreeGrafter"/>
</dbReference>
<dbReference type="OMA" id="NMCVIPI"/>
<dbReference type="Pfam" id="PF23337">
    <property type="entry name" value="PTHB1_pf"/>
    <property type="match status" value="1"/>
</dbReference>
<feature type="domain" description="PTHB1 N-terminal" evidence="2">
    <location>
        <begin position="89"/>
        <end position="267"/>
    </location>
</feature>
<name>C5KJE9_PERM5</name>
<dbReference type="AlphaFoldDB" id="C5KJE9"/>
<feature type="compositionally biased region" description="Low complexity" evidence="1">
    <location>
        <begin position="313"/>
        <end position="322"/>
    </location>
</feature>
<dbReference type="InterPro" id="IPR055362">
    <property type="entry name" value="PTHB1_pf_dom"/>
</dbReference>
<reference evidence="6 7" key="1">
    <citation type="submission" date="2008-07" db="EMBL/GenBank/DDBJ databases">
        <authorList>
            <person name="El-Sayed N."/>
            <person name="Caler E."/>
            <person name="Inman J."/>
            <person name="Amedeo P."/>
            <person name="Hass B."/>
            <person name="Wortman J."/>
        </authorList>
    </citation>
    <scope>NUCLEOTIDE SEQUENCE [LARGE SCALE GENOMIC DNA]</scope>
    <source>
        <strain evidence="7">ATCC 50983 / TXsc</strain>
    </source>
</reference>
<dbReference type="EMBL" id="GG673601">
    <property type="protein sequence ID" value="EER15451.1"/>
    <property type="molecule type" value="Genomic_DNA"/>
</dbReference>
<protein>
    <submittedName>
        <fullName evidence="6">Uncharacterized protein</fullName>
    </submittedName>
</protein>
<feature type="region of interest" description="Disordered" evidence="1">
    <location>
        <begin position="300"/>
        <end position="322"/>
    </location>
</feature>
<dbReference type="InParanoid" id="C5KJE9"/>
<dbReference type="RefSeq" id="XP_002783655.1">
    <property type="nucleotide sequence ID" value="XM_002783609.1"/>
</dbReference>
<evidence type="ECO:0000313" key="6">
    <source>
        <dbReference type="EMBL" id="EER15451.1"/>
    </source>
</evidence>
<dbReference type="PANTHER" id="PTHR20991">
    <property type="entry name" value="PARATHYROID HORMONE-RESPONSIVE B1 GENE"/>
    <property type="match status" value="1"/>
</dbReference>
<organism evidence="7">
    <name type="scientific">Perkinsus marinus (strain ATCC 50983 / TXsc)</name>
    <dbReference type="NCBI Taxonomy" id="423536"/>
    <lineage>
        <taxon>Eukaryota</taxon>
        <taxon>Sar</taxon>
        <taxon>Alveolata</taxon>
        <taxon>Perkinsozoa</taxon>
        <taxon>Perkinsea</taxon>
        <taxon>Perkinsida</taxon>
        <taxon>Perkinsidae</taxon>
        <taxon>Perkinsus</taxon>
    </lineage>
</organism>
<dbReference type="GO" id="GO:0034464">
    <property type="term" value="C:BBSome"/>
    <property type="evidence" value="ECO:0007669"/>
    <property type="project" value="InterPro"/>
</dbReference>
<accession>C5KJE9</accession>
<evidence type="ECO:0000259" key="3">
    <source>
        <dbReference type="Pfam" id="PF23337"/>
    </source>
</evidence>
<dbReference type="InterPro" id="IPR055363">
    <property type="entry name" value="PTHB1_hp_dom"/>
</dbReference>
<dbReference type="Pfam" id="PF23339">
    <property type="entry name" value="PTHB1_CtH"/>
    <property type="match status" value="1"/>
</dbReference>
<dbReference type="Pfam" id="PF14727">
    <property type="entry name" value="PHTB1_N"/>
    <property type="match status" value="1"/>
</dbReference>
<dbReference type="Pfam" id="PF23338">
    <property type="entry name" value="PTHB1_hp"/>
    <property type="match status" value="1"/>
</dbReference>
<dbReference type="PANTHER" id="PTHR20991:SF0">
    <property type="entry name" value="PROTEIN PTHB1"/>
    <property type="match status" value="1"/>
</dbReference>
<dbReference type="OrthoDB" id="10262646at2759"/>
<evidence type="ECO:0000313" key="7">
    <source>
        <dbReference type="Proteomes" id="UP000007800"/>
    </source>
</evidence>